<gene>
    <name evidence="2" type="ORF">BDD43_1515</name>
</gene>
<accession>A0A495IZV9</accession>
<dbReference type="RefSeq" id="WP_121197078.1">
    <property type="nucleotide sequence ID" value="NZ_RBKU01000001.1"/>
</dbReference>
<feature type="chain" id="PRO_5019783116" description="DUF1735 domain-containing protein" evidence="1">
    <location>
        <begin position="24"/>
        <end position="311"/>
    </location>
</feature>
<keyword evidence="1" id="KW-0732">Signal</keyword>
<organism evidence="2 3">
    <name type="scientific">Mucilaginibacter gracilis</name>
    <dbReference type="NCBI Taxonomy" id="423350"/>
    <lineage>
        <taxon>Bacteria</taxon>
        <taxon>Pseudomonadati</taxon>
        <taxon>Bacteroidota</taxon>
        <taxon>Sphingobacteriia</taxon>
        <taxon>Sphingobacteriales</taxon>
        <taxon>Sphingobacteriaceae</taxon>
        <taxon>Mucilaginibacter</taxon>
    </lineage>
</organism>
<sequence>MKNNFLKYLMLGCSAMVFLNACVKDKYSPNQAAGQGPSYIRITEAKLNPQFFAVFTNIKAVNMFSVQRDAASNDALQTTNTVVLTDVTADYLSKHSTPYSAMPSSLYTLTPQPGLAATATGLTFTFAPGDFAKNVIFNIDGSKIDLSKQYAVVYAISNTGGLTRKAGLDTIVASVAIKNSYDGVYKYTGSIYRFNADGSAETPTTLGGVLPDGLTISLATTSATTCSYSGLKWITGAGVGGVDVLQLSVDPTTNKVTTTSSSNPYVQNITTQDNYYNPSTKTFYVNIGWFTAAPPASSRQAHLVLVYSGSR</sequence>
<protein>
    <recommendedName>
        <fullName evidence="4">DUF1735 domain-containing protein</fullName>
    </recommendedName>
</protein>
<dbReference type="OrthoDB" id="740324at2"/>
<evidence type="ECO:0000313" key="2">
    <source>
        <dbReference type="EMBL" id="RKR81369.1"/>
    </source>
</evidence>
<evidence type="ECO:0008006" key="4">
    <source>
        <dbReference type="Google" id="ProtNLM"/>
    </source>
</evidence>
<evidence type="ECO:0000256" key="1">
    <source>
        <dbReference type="SAM" id="SignalP"/>
    </source>
</evidence>
<keyword evidence="3" id="KW-1185">Reference proteome</keyword>
<evidence type="ECO:0000313" key="3">
    <source>
        <dbReference type="Proteomes" id="UP000268007"/>
    </source>
</evidence>
<name>A0A495IZV9_9SPHI</name>
<feature type="signal peptide" evidence="1">
    <location>
        <begin position="1"/>
        <end position="23"/>
    </location>
</feature>
<comment type="caution">
    <text evidence="2">The sequence shown here is derived from an EMBL/GenBank/DDBJ whole genome shotgun (WGS) entry which is preliminary data.</text>
</comment>
<proteinExistence type="predicted"/>
<dbReference type="Proteomes" id="UP000268007">
    <property type="component" value="Unassembled WGS sequence"/>
</dbReference>
<reference evidence="2 3" key="1">
    <citation type="submission" date="2018-10" db="EMBL/GenBank/DDBJ databases">
        <title>Genomic Encyclopedia of Archaeal and Bacterial Type Strains, Phase II (KMG-II): from individual species to whole genera.</title>
        <authorList>
            <person name="Goeker M."/>
        </authorList>
    </citation>
    <scope>NUCLEOTIDE SEQUENCE [LARGE SCALE GENOMIC DNA]</scope>
    <source>
        <strain evidence="2 3">DSM 18602</strain>
    </source>
</reference>
<dbReference type="AlphaFoldDB" id="A0A495IZV9"/>
<dbReference type="EMBL" id="RBKU01000001">
    <property type="protein sequence ID" value="RKR81369.1"/>
    <property type="molecule type" value="Genomic_DNA"/>
</dbReference>